<evidence type="ECO:0000313" key="2">
    <source>
        <dbReference type="Proteomes" id="UP000005510"/>
    </source>
</evidence>
<organism evidence="1 2">
    <name type="scientific">Parabacteroides johnsonii DSM 18315</name>
    <dbReference type="NCBI Taxonomy" id="537006"/>
    <lineage>
        <taxon>Bacteria</taxon>
        <taxon>Pseudomonadati</taxon>
        <taxon>Bacteroidota</taxon>
        <taxon>Bacteroidia</taxon>
        <taxon>Bacteroidales</taxon>
        <taxon>Tannerellaceae</taxon>
        <taxon>Parabacteroides</taxon>
    </lineage>
</organism>
<reference evidence="1 2" key="1">
    <citation type="submission" date="2008-10" db="EMBL/GenBank/DDBJ databases">
        <title>Draft genome sequence of Parabacteroides johnsonii (DSM 18315).</title>
        <authorList>
            <person name="Sudarsanam P."/>
            <person name="Ley R."/>
            <person name="Guruge J."/>
            <person name="Turnbaugh P.J."/>
            <person name="Mahowald M."/>
            <person name="Liep D."/>
            <person name="Gordon J."/>
        </authorList>
    </citation>
    <scope>NUCLEOTIDE SEQUENCE [LARGE SCALE GENOMIC DNA]</scope>
    <source>
        <strain evidence="1 2">DSM 18315</strain>
    </source>
</reference>
<proteinExistence type="predicted"/>
<evidence type="ECO:0000313" key="1">
    <source>
        <dbReference type="EMBL" id="EEC96181.1"/>
    </source>
</evidence>
<dbReference type="EMBL" id="ABYH01000272">
    <property type="protein sequence ID" value="EEC96181.1"/>
    <property type="molecule type" value="Genomic_DNA"/>
</dbReference>
<protein>
    <submittedName>
        <fullName evidence="1">Uncharacterized protein</fullName>
    </submittedName>
</protein>
<name>B7BBK8_9BACT</name>
<accession>B7BBK8</accession>
<dbReference type="Proteomes" id="UP000005510">
    <property type="component" value="Unassembled WGS sequence"/>
</dbReference>
<reference evidence="1 2" key="2">
    <citation type="submission" date="2008-10" db="EMBL/GenBank/DDBJ databases">
        <authorList>
            <person name="Fulton L."/>
            <person name="Clifton S."/>
            <person name="Fulton B."/>
            <person name="Xu J."/>
            <person name="Minx P."/>
            <person name="Pepin K.H."/>
            <person name="Johnson M."/>
            <person name="Bhonagiri V."/>
            <person name="Nash W.E."/>
            <person name="Mardis E.R."/>
            <person name="Wilson R.K."/>
        </authorList>
    </citation>
    <scope>NUCLEOTIDE SEQUENCE [LARGE SCALE GENOMIC DNA]</scope>
    <source>
        <strain evidence="1 2">DSM 18315</strain>
    </source>
</reference>
<dbReference type="HOGENOM" id="CLU_2634861_0_0_10"/>
<gene>
    <name evidence="1" type="ORF">PRABACTJOHN_02422</name>
</gene>
<comment type="caution">
    <text evidence="1">The sequence shown here is derived from an EMBL/GenBank/DDBJ whole genome shotgun (WGS) entry which is preliminary data.</text>
</comment>
<sequence>MGMKIDFHEHEFRFGPAGIWRNYTISGESDSKVWDYYQTNMLIVEVGQFVYPNFLFETPVEVLNCNPISFLCLRNVR</sequence>
<dbReference type="AlphaFoldDB" id="B7BBK8"/>